<sequence>MQQRHLREIIAGGKLVSVDGNTTVVEAARVMTQSRIGALVVMHGNNIEGIFSERDVVNRVVARGLDPKSTSVYDVMTTPVITAGPETKAIDALRTMQESGFRHLPVCDDGHPLGVVSLRDFLGAEMAEVQDEISFEHAIEEELW</sequence>
<dbReference type="InterPro" id="IPR044725">
    <property type="entry name" value="CBSX3_CBS_dom"/>
</dbReference>
<dbReference type="InterPro" id="IPR046342">
    <property type="entry name" value="CBS_dom_sf"/>
</dbReference>
<dbReference type="RefSeq" id="WP_114581919.1">
    <property type="nucleotide sequence ID" value="NZ_QPMH01000007.1"/>
</dbReference>
<feature type="domain" description="CBS" evidence="3">
    <location>
        <begin position="9"/>
        <end position="67"/>
    </location>
</feature>
<dbReference type="InterPro" id="IPR000644">
    <property type="entry name" value="CBS_dom"/>
</dbReference>
<evidence type="ECO:0000313" key="5">
    <source>
        <dbReference type="Proteomes" id="UP000253941"/>
    </source>
</evidence>
<keyword evidence="1 2" id="KW-0129">CBS domain</keyword>
<dbReference type="Gene3D" id="3.10.580.10">
    <property type="entry name" value="CBS-domain"/>
    <property type="match status" value="1"/>
</dbReference>
<name>A0A369T9L3_9PROT</name>
<accession>A0A369T9L3</accession>
<proteinExistence type="predicted"/>
<dbReference type="Proteomes" id="UP000253941">
    <property type="component" value="Unassembled WGS sequence"/>
</dbReference>
<evidence type="ECO:0000256" key="1">
    <source>
        <dbReference type="ARBA" id="ARBA00023122"/>
    </source>
</evidence>
<reference evidence="4 5" key="1">
    <citation type="submission" date="2018-07" db="EMBL/GenBank/DDBJ databases">
        <title>Venubactetium sediminum gen. nov., sp. nov., isolated from a marine solar saltern.</title>
        <authorList>
            <person name="Wang S."/>
        </authorList>
    </citation>
    <scope>NUCLEOTIDE SEQUENCE [LARGE SCALE GENOMIC DNA]</scope>
    <source>
        <strain evidence="4 5">WD2A32</strain>
    </source>
</reference>
<evidence type="ECO:0000256" key="2">
    <source>
        <dbReference type="PROSITE-ProRule" id="PRU00703"/>
    </source>
</evidence>
<evidence type="ECO:0000313" key="4">
    <source>
        <dbReference type="EMBL" id="RDD62021.1"/>
    </source>
</evidence>
<dbReference type="SUPFAM" id="SSF54631">
    <property type="entry name" value="CBS-domain pair"/>
    <property type="match status" value="1"/>
</dbReference>
<dbReference type="SMART" id="SM00116">
    <property type="entry name" value="CBS"/>
    <property type="match status" value="2"/>
</dbReference>
<gene>
    <name evidence="4" type="ORF">DRB17_09255</name>
</gene>
<comment type="caution">
    <text evidence="4">The sequence shown here is derived from an EMBL/GenBank/DDBJ whole genome shotgun (WGS) entry which is preliminary data.</text>
</comment>
<dbReference type="InterPro" id="IPR051257">
    <property type="entry name" value="Diverse_CBS-Domain"/>
</dbReference>
<dbReference type="AlphaFoldDB" id="A0A369T9L3"/>
<keyword evidence="5" id="KW-1185">Reference proteome</keyword>
<organism evidence="4 5">
    <name type="scientific">Ferruginivarius sediminum</name>
    <dbReference type="NCBI Taxonomy" id="2661937"/>
    <lineage>
        <taxon>Bacteria</taxon>
        <taxon>Pseudomonadati</taxon>
        <taxon>Pseudomonadota</taxon>
        <taxon>Alphaproteobacteria</taxon>
        <taxon>Rhodospirillales</taxon>
        <taxon>Rhodospirillaceae</taxon>
        <taxon>Ferruginivarius</taxon>
    </lineage>
</organism>
<dbReference type="Pfam" id="PF00571">
    <property type="entry name" value="CBS"/>
    <property type="match status" value="2"/>
</dbReference>
<feature type="domain" description="CBS" evidence="3">
    <location>
        <begin position="76"/>
        <end position="132"/>
    </location>
</feature>
<evidence type="ECO:0000259" key="3">
    <source>
        <dbReference type="PROSITE" id="PS51371"/>
    </source>
</evidence>
<dbReference type="PROSITE" id="PS51371">
    <property type="entry name" value="CBS"/>
    <property type="match status" value="2"/>
</dbReference>
<dbReference type="CDD" id="cd04623">
    <property type="entry name" value="CBS_pair_bac_euk"/>
    <property type="match status" value="1"/>
</dbReference>
<dbReference type="EMBL" id="QPMH01000007">
    <property type="protein sequence ID" value="RDD62021.1"/>
    <property type="molecule type" value="Genomic_DNA"/>
</dbReference>
<dbReference type="PANTHER" id="PTHR43080:SF2">
    <property type="entry name" value="CBS DOMAIN-CONTAINING PROTEIN"/>
    <property type="match status" value="1"/>
</dbReference>
<dbReference type="PANTHER" id="PTHR43080">
    <property type="entry name" value="CBS DOMAIN-CONTAINING PROTEIN CBSX3, MITOCHONDRIAL"/>
    <property type="match status" value="1"/>
</dbReference>
<protein>
    <submittedName>
        <fullName evidence="4">CBS domain-containing protein</fullName>
    </submittedName>
</protein>